<reference evidence="7 8" key="1">
    <citation type="submission" date="2020-02" db="EMBL/GenBank/DDBJ databases">
        <title>Sequencing the genomes of 1000 actinobacteria strains.</title>
        <authorList>
            <person name="Klenk H.-P."/>
        </authorList>
    </citation>
    <scope>NUCLEOTIDE SEQUENCE [LARGE SCALE GENOMIC DNA]</scope>
    <source>
        <strain evidence="7 8">DSM 19609</strain>
    </source>
</reference>
<feature type="transmembrane region" description="Helical" evidence="5">
    <location>
        <begin position="149"/>
        <end position="173"/>
    </location>
</feature>
<dbReference type="SUPFAM" id="SSF103473">
    <property type="entry name" value="MFS general substrate transporter"/>
    <property type="match status" value="1"/>
</dbReference>
<name>A0ABX0SPE3_9ACTN</name>
<dbReference type="Pfam" id="PF07690">
    <property type="entry name" value="MFS_1"/>
    <property type="match status" value="1"/>
</dbReference>
<feature type="transmembrane region" description="Helical" evidence="5">
    <location>
        <begin position="324"/>
        <end position="346"/>
    </location>
</feature>
<feature type="transmembrane region" description="Helical" evidence="5">
    <location>
        <begin position="185"/>
        <end position="204"/>
    </location>
</feature>
<evidence type="ECO:0000256" key="3">
    <source>
        <dbReference type="ARBA" id="ARBA00022989"/>
    </source>
</evidence>
<feature type="transmembrane region" description="Helical" evidence="5">
    <location>
        <begin position="24"/>
        <end position="49"/>
    </location>
</feature>
<dbReference type="PANTHER" id="PTHR42718">
    <property type="entry name" value="MAJOR FACILITATOR SUPERFAMILY MULTIDRUG TRANSPORTER MFSC"/>
    <property type="match status" value="1"/>
</dbReference>
<evidence type="ECO:0000313" key="8">
    <source>
        <dbReference type="Proteomes" id="UP000749311"/>
    </source>
</evidence>
<feature type="transmembrane region" description="Helical" evidence="5">
    <location>
        <begin position="358"/>
        <end position="379"/>
    </location>
</feature>
<feature type="transmembrane region" description="Helical" evidence="5">
    <location>
        <begin position="91"/>
        <end position="110"/>
    </location>
</feature>
<accession>A0ABX0SPE3</accession>
<evidence type="ECO:0000256" key="1">
    <source>
        <dbReference type="ARBA" id="ARBA00004651"/>
    </source>
</evidence>
<feature type="transmembrane region" description="Helical" evidence="5">
    <location>
        <begin position="461"/>
        <end position="481"/>
    </location>
</feature>
<organism evidence="7 8">
    <name type="scientific">Brooklawnia cerclae</name>
    <dbReference type="NCBI Taxonomy" id="349934"/>
    <lineage>
        <taxon>Bacteria</taxon>
        <taxon>Bacillati</taxon>
        <taxon>Actinomycetota</taxon>
        <taxon>Actinomycetes</taxon>
        <taxon>Propionibacteriales</taxon>
        <taxon>Propionibacteriaceae</taxon>
        <taxon>Brooklawnia</taxon>
    </lineage>
</organism>
<dbReference type="Gene3D" id="1.20.1250.20">
    <property type="entry name" value="MFS general substrate transporter like domains"/>
    <property type="match status" value="1"/>
</dbReference>
<dbReference type="Gene3D" id="1.20.1720.10">
    <property type="entry name" value="Multidrug resistance protein D"/>
    <property type="match status" value="1"/>
</dbReference>
<evidence type="ECO:0000256" key="5">
    <source>
        <dbReference type="SAM" id="Phobius"/>
    </source>
</evidence>
<evidence type="ECO:0000256" key="2">
    <source>
        <dbReference type="ARBA" id="ARBA00022692"/>
    </source>
</evidence>
<feature type="domain" description="Major facilitator superfamily (MFS) profile" evidence="6">
    <location>
        <begin position="25"/>
        <end position="487"/>
    </location>
</feature>
<keyword evidence="8" id="KW-1185">Reference proteome</keyword>
<keyword evidence="2 5" id="KW-0812">Transmembrane</keyword>
<dbReference type="InterPro" id="IPR020846">
    <property type="entry name" value="MFS_dom"/>
</dbReference>
<dbReference type="PROSITE" id="PS50850">
    <property type="entry name" value="MFS"/>
    <property type="match status" value="1"/>
</dbReference>
<keyword evidence="4 5" id="KW-0472">Membrane</keyword>
<evidence type="ECO:0000256" key="4">
    <source>
        <dbReference type="ARBA" id="ARBA00023136"/>
    </source>
</evidence>
<dbReference type="InterPro" id="IPR011701">
    <property type="entry name" value="MFS"/>
</dbReference>
<feature type="transmembrane region" description="Helical" evidence="5">
    <location>
        <begin position="297"/>
        <end position="318"/>
    </location>
</feature>
<gene>
    <name evidence="7" type="ORF">FB473_003373</name>
</gene>
<keyword evidence="3 5" id="KW-1133">Transmembrane helix</keyword>
<evidence type="ECO:0000313" key="7">
    <source>
        <dbReference type="EMBL" id="NIH58676.1"/>
    </source>
</evidence>
<dbReference type="CDD" id="cd17321">
    <property type="entry name" value="MFS_MMR_MDR_like"/>
    <property type="match status" value="1"/>
</dbReference>
<feature type="transmembrane region" description="Helical" evidence="5">
    <location>
        <begin position="436"/>
        <end position="455"/>
    </location>
</feature>
<dbReference type="Proteomes" id="UP000749311">
    <property type="component" value="Unassembled WGS sequence"/>
</dbReference>
<evidence type="ECO:0000259" key="6">
    <source>
        <dbReference type="PROSITE" id="PS50850"/>
    </source>
</evidence>
<comment type="subcellular location">
    <subcellularLocation>
        <location evidence="1">Cell membrane</location>
        <topology evidence="1">Multi-pass membrane protein</topology>
    </subcellularLocation>
</comment>
<feature type="transmembrane region" description="Helical" evidence="5">
    <location>
        <begin position="116"/>
        <end position="137"/>
    </location>
</feature>
<proteinExistence type="predicted"/>
<feature type="transmembrane region" description="Helical" evidence="5">
    <location>
        <begin position="225"/>
        <end position="246"/>
    </location>
</feature>
<protein>
    <submittedName>
        <fullName evidence="7">MFS family permease</fullName>
    </submittedName>
</protein>
<dbReference type="RefSeq" id="WP_167171575.1">
    <property type="nucleotide sequence ID" value="NZ_BAAAOO010000006.1"/>
</dbReference>
<dbReference type="InterPro" id="IPR036259">
    <property type="entry name" value="MFS_trans_sf"/>
</dbReference>
<dbReference type="EMBL" id="JAAMOZ010000004">
    <property type="protein sequence ID" value="NIH58676.1"/>
    <property type="molecule type" value="Genomic_DNA"/>
</dbReference>
<feature type="transmembrane region" description="Helical" evidence="5">
    <location>
        <begin position="61"/>
        <end position="79"/>
    </location>
</feature>
<sequence>MTDELPQSGPIRVPGTDRVYYRRLILIVLLSLLAMTLMAISAINVALPTIEETIGASPADLQWMLSGYALAFGIVLVAAGRVGDVMGRSTCFVIGVSVFTLASLACALSHDPMTLNAARVVQGVGAGIASPQVNGMIVQYFDGHRRARAFAMFGMTVSVSVAVAPLLTGLSIGAFGPDLGWRVSFFWNVPFGIAAVVLAFRWLPFGQERERRIARAEGRKVSTHIDLDPVGMALLSLAVLCVMAPFMLKQAISFLLIPAGIGLLAAWAAWERRYARIGREPMVDLSLFEYRSFTHGMAVSGTQFIGGTSIFVILALYLQSGIGASALGVGLLGVPNAIASALSSMWSGERVLYNGRRTVVTAFVIYIVGILACIVMGWFTDPAHGGLDYRWLTLPLVLCGWGVGTVNSSTQTLSQQHIPAPIAGTAGAVKQVAERIGTALGNAMITAVFFSLTAVSWSQGFMGAFAVIAVVLVLAFGWALFDLRTLGDPGPPPEAA</sequence>
<dbReference type="PANTHER" id="PTHR42718:SF39">
    <property type="entry name" value="ACTINORHODIN TRANSPORTER-RELATED"/>
    <property type="match status" value="1"/>
</dbReference>
<comment type="caution">
    <text evidence="7">The sequence shown here is derived from an EMBL/GenBank/DDBJ whole genome shotgun (WGS) entry which is preliminary data.</text>
</comment>
<feature type="transmembrane region" description="Helical" evidence="5">
    <location>
        <begin position="252"/>
        <end position="270"/>
    </location>
</feature>